<dbReference type="Proteomes" id="UP000609651">
    <property type="component" value="Unassembled WGS sequence"/>
</dbReference>
<evidence type="ECO:0000256" key="1">
    <source>
        <dbReference type="SAM" id="MobiDB-lite"/>
    </source>
</evidence>
<evidence type="ECO:0000313" key="2">
    <source>
        <dbReference type="EMBL" id="NNJ27614.1"/>
    </source>
</evidence>
<feature type="region of interest" description="Disordered" evidence="1">
    <location>
        <begin position="174"/>
        <end position="217"/>
    </location>
</feature>
<proteinExistence type="predicted"/>
<organism evidence="2 3">
    <name type="scientific">Alienimonas chondri</name>
    <dbReference type="NCBI Taxonomy" id="2681879"/>
    <lineage>
        <taxon>Bacteria</taxon>
        <taxon>Pseudomonadati</taxon>
        <taxon>Planctomycetota</taxon>
        <taxon>Planctomycetia</taxon>
        <taxon>Planctomycetales</taxon>
        <taxon>Planctomycetaceae</taxon>
        <taxon>Alienimonas</taxon>
    </lineage>
</organism>
<feature type="region of interest" description="Disordered" evidence="1">
    <location>
        <begin position="64"/>
        <end position="88"/>
    </location>
</feature>
<reference evidence="2 3" key="1">
    <citation type="journal article" date="2020" name="Syst. Appl. Microbiol.">
        <title>Alienimonas chondri sp. nov., a novel planctomycete isolated from the biofilm of the red alga Chondrus crispus.</title>
        <authorList>
            <person name="Vitorino I."/>
            <person name="Albuquerque L."/>
            <person name="Wiegand S."/>
            <person name="Kallscheuer N."/>
            <person name="da Costa M.S."/>
            <person name="Lobo-da-Cunha A."/>
            <person name="Jogler C."/>
            <person name="Lage O.M."/>
        </authorList>
    </citation>
    <scope>NUCLEOTIDE SEQUENCE [LARGE SCALE GENOMIC DNA]</scope>
    <source>
        <strain evidence="2 3">LzC2</strain>
    </source>
</reference>
<comment type="caution">
    <text evidence="2">The sequence shown here is derived from an EMBL/GenBank/DDBJ whole genome shotgun (WGS) entry which is preliminary data.</text>
</comment>
<feature type="compositionally biased region" description="Basic residues" evidence="1">
    <location>
        <begin position="66"/>
        <end position="76"/>
    </location>
</feature>
<protein>
    <submittedName>
        <fullName evidence="2">Uncharacterized protein</fullName>
    </submittedName>
</protein>
<gene>
    <name evidence="2" type="ORF">LzC2_37210</name>
</gene>
<sequence length="270" mass="29637">MQTGAEDGPAAVRGVPHGPPGQRPGRLLDVVFRVAPRPQGEEFEELSSEVFVGSARSVLIPVQPQQHRRIGHHRRQQIAEPAESETSKHRQLLRHQAGVRHLGSADGEVAVPEQGHFLPQNVRRSQHAVHPGRGESVEPAAVTGRGLHLRRRGIETPDFSRIRLQQILQRRPMPPLGHRFQLPRDRPEPGASQQMRSRGPIPAHVRRGPPLPPRGGRSEAIQRVLRRPFGVIHRSLAAGVNCISRLRPLSSTAVVTVIGPRLLSALAAAS</sequence>
<evidence type="ECO:0000313" key="3">
    <source>
        <dbReference type="Proteomes" id="UP000609651"/>
    </source>
</evidence>
<keyword evidence="3" id="KW-1185">Reference proteome</keyword>
<dbReference type="EMBL" id="WTPX01000174">
    <property type="protein sequence ID" value="NNJ27614.1"/>
    <property type="molecule type" value="Genomic_DNA"/>
</dbReference>
<feature type="region of interest" description="Disordered" evidence="1">
    <location>
        <begin position="1"/>
        <end position="25"/>
    </location>
</feature>
<accession>A0ABX1VHN1</accession>
<name>A0ABX1VHN1_9PLAN</name>